<dbReference type="GO" id="GO:0006396">
    <property type="term" value="P:RNA processing"/>
    <property type="evidence" value="ECO:0007669"/>
    <property type="project" value="InterPro"/>
</dbReference>
<dbReference type="PANTHER" id="PTHR43191:SF2">
    <property type="entry name" value="RRNA METHYLTRANSFERASE 3, MITOCHONDRIAL"/>
    <property type="match status" value="1"/>
</dbReference>
<dbReference type="OrthoDB" id="9794400at2"/>
<dbReference type="InterPro" id="IPR001537">
    <property type="entry name" value="SpoU_MeTrfase"/>
</dbReference>
<evidence type="ECO:0000259" key="4">
    <source>
        <dbReference type="SMART" id="SM00967"/>
    </source>
</evidence>
<dbReference type="InterPro" id="IPR013123">
    <property type="entry name" value="SpoU_subst-bd"/>
</dbReference>
<dbReference type="InterPro" id="IPR029064">
    <property type="entry name" value="Ribosomal_eL30-like_sf"/>
</dbReference>
<dbReference type="InterPro" id="IPR051259">
    <property type="entry name" value="rRNA_Methyltransferase"/>
</dbReference>
<dbReference type="InterPro" id="IPR029028">
    <property type="entry name" value="Alpha/beta_knot_MTases"/>
</dbReference>
<keyword evidence="3 5" id="KW-0808">Transferase</keyword>
<sequence length="237" mass="24070">MAEGPQAVREALVAGAAELILCTDRAAARHPELIDGAVDPSVPGVGVSDADLAALTDSSTPQGIVALCRTVDVPLESALAGGSRLIVCCAEIRDPGNAGTVIRCADAAGADAVILSHASVDLYNPKTVRATTGSLFHLPIVVDADLPDALSRCRDGGLQVLAAAGGGDADLDQLSRAGELARPTVWLMGNEAHGLDQDQLGLADRAVAVPIYGRAESLNLSTAAAVCLYASAFAQRV</sequence>
<protein>
    <submittedName>
        <fullName evidence="5">RNA methyltransferase</fullName>
    </submittedName>
</protein>
<feature type="domain" description="RNA 2-O ribose methyltransferase substrate binding" evidence="4">
    <location>
        <begin position="1"/>
        <end position="74"/>
    </location>
</feature>
<dbReference type="EMBL" id="CP041692">
    <property type="protein sequence ID" value="QDP98866.1"/>
    <property type="molecule type" value="Genomic_DNA"/>
</dbReference>
<keyword evidence="2 5" id="KW-0489">Methyltransferase</keyword>
<dbReference type="SMART" id="SM00967">
    <property type="entry name" value="SpoU_sub_bind"/>
    <property type="match status" value="1"/>
</dbReference>
<evidence type="ECO:0000256" key="2">
    <source>
        <dbReference type="ARBA" id="ARBA00022603"/>
    </source>
</evidence>
<dbReference type="SUPFAM" id="SSF75217">
    <property type="entry name" value="alpha/beta knot"/>
    <property type="match status" value="1"/>
</dbReference>
<name>A0A516Q5Z2_9ACTN</name>
<dbReference type="GO" id="GO:0003723">
    <property type="term" value="F:RNA binding"/>
    <property type="evidence" value="ECO:0007669"/>
    <property type="project" value="InterPro"/>
</dbReference>
<dbReference type="AlphaFoldDB" id="A0A516Q5Z2"/>
<keyword evidence="6" id="KW-1185">Reference proteome</keyword>
<dbReference type="Pfam" id="PF00588">
    <property type="entry name" value="SpoU_methylase"/>
    <property type="match status" value="1"/>
</dbReference>
<dbReference type="Gene3D" id="3.30.1330.30">
    <property type="match status" value="1"/>
</dbReference>
<accession>A0A516Q5Z2</accession>
<dbReference type="GO" id="GO:0005737">
    <property type="term" value="C:cytoplasm"/>
    <property type="evidence" value="ECO:0007669"/>
    <property type="project" value="UniProtKB-ARBA"/>
</dbReference>
<dbReference type="KEGG" id="mik:FOE78_16625"/>
<reference evidence="5 6" key="1">
    <citation type="submission" date="2019-07" db="EMBL/GenBank/DDBJ databases">
        <title>Microlunatus dokdonensis sp. nov. isolated from the rhizospheric soil of the wild plant Elymus tsukushiensis.</title>
        <authorList>
            <person name="Ghim S.-Y."/>
            <person name="Hwang Y.-J."/>
            <person name="Son J.-S."/>
            <person name="Shin J.-H."/>
        </authorList>
    </citation>
    <scope>NUCLEOTIDE SEQUENCE [LARGE SCALE GENOMIC DNA]</scope>
    <source>
        <strain evidence="5 6">KUDC0627</strain>
    </source>
</reference>
<comment type="similarity">
    <text evidence="1">Belongs to the class IV-like SAM-binding methyltransferase superfamily. RNA methyltransferase TrmH family.</text>
</comment>
<dbReference type="CDD" id="cd18095">
    <property type="entry name" value="SpoU-like_rRNA-MTase"/>
    <property type="match status" value="1"/>
</dbReference>
<evidence type="ECO:0000256" key="1">
    <source>
        <dbReference type="ARBA" id="ARBA00007228"/>
    </source>
</evidence>
<evidence type="ECO:0000313" key="5">
    <source>
        <dbReference type="EMBL" id="QDP98866.1"/>
    </source>
</evidence>
<dbReference type="SUPFAM" id="SSF55315">
    <property type="entry name" value="L30e-like"/>
    <property type="match status" value="1"/>
</dbReference>
<dbReference type="InterPro" id="IPR029026">
    <property type="entry name" value="tRNA_m1G_MTases_N"/>
</dbReference>
<organism evidence="5 6">
    <name type="scientific">Microlunatus elymi</name>
    <dbReference type="NCBI Taxonomy" id="2596828"/>
    <lineage>
        <taxon>Bacteria</taxon>
        <taxon>Bacillati</taxon>
        <taxon>Actinomycetota</taxon>
        <taxon>Actinomycetes</taxon>
        <taxon>Propionibacteriales</taxon>
        <taxon>Propionibacteriaceae</taxon>
        <taxon>Microlunatus</taxon>
    </lineage>
</organism>
<evidence type="ECO:0000313" key="6">
    <source>
        <dbReference type="Proteomes" id="UP000319263"/>
    </source>
</evidence>
<evidence type="ECO:0000256" key="3">
    <source>
        <dbReference type="ARBA" id="ARBA00022679"/>
    </source>
</evidence>
<dbReference type="GO" id="GO:0008173">
    <property type="term" value="F:RNA methyltransferase activity"/>
    <property type="evidence" value="ECO:0007669"/>
    <property type="project" value="InterPro"/>
</dbReference>
<dbReference type="GO" id="GO:0032259">
    <property type="term" value="P:methylation"/>
    <property type="evidence" value="ECO:0007669"/>
    <property type="project" value="UniProtKB-KW"/>
</dbReference>
<gene>
    <name evidence="5" type="ORF">FOE78_16625</name>
</gene>
<dbReference type="Gene3D" id="3.40.1280.10">
    <property type="match status" value="1"/>
</dbReference>
<dbReference type="Proteomes" id="UP000319263">
    <property type="component" value="Chromosome"/>
</dbReference>
<proteinExistence type="inferred from homology"/>
<dbReference type="PANTHER" id="PTHR43191">
    <property type="entry name" value="RRNA METHYLTRANSFERASE 3"/>
    <property type="match status" value="1"/>
</dbReference>